<dbReference type="SUPFAM" id="SSF53649">
    <property type="entry name" value="Alkaline phosphatase-like"/>
    <property type="match status" value="1"/>
</dbReference>
<dbReference type="Gene3D" id="3.40.720.10">
    <property type="entry name" value="Alkaline Phosphatase, subunit A"/>
    <property type="match status" value="1"/>
</dbReference>
<reference evidence="1" key="1">
    <citation type="submission" date="2021-03" db="EMBL/GenBank/DDBJ databases">
        <authorList>
            <person name="Li Z."/>
            <person name="Yang C."/>
        </authorList>
    </citation>
    <scope>NUCLEOTIDE SEQUENCE</scope>
    <source>
        <strain evidence="1">Dzin_1.0</strain>
        <tissue evidence="1">Leaf</tissue>
    </source>
</reference>
<dbReference type="InterPro" id="IPR002591">
    <property type="entry name" value="Phosphodiest/P_Trfase"/>
</dbReference>
<protein>
    <submittedName>
        <fullName evidence="1">Uncharacterized protein</fullName>
    </submittedName>
</protein>
<dbReference type="Pfam" id="PF01663">
    <property type="entry name" value="Phosphodiest"/>
    <property type="match status" value="1"/>
</dbReference>
<dbReference type="Proteomes" id="UP001085076">
    <property type="component" value="Miscellaneous, Linkage group lg01"/>
</dbReference>
<comment type="caution">
    <text evidence="1">The sequence shown here is derived from an EMBL/GenBank/DDBJ whole genome shotgun (WGS) entry which is preliminary data.</text>
</comment>
<dbReference type="GO" id="GO:0005773">
    <property type="term" value="C:vacuole"/>
    <property type="evidence" value="ECO:0007669"/>
    <property type="project" value="TreeGrafter"/>
</dbReference>
<accession>A0A9D5D5D9</accession>
<proteinExistence type="predicted"/>
<keyword evidence="2" id="KW-1185">Reference proteome</keyword>
<gene>
    <name evidence="1" type="ORF">J5N97_003852</name>
</gene>
<dbReference type="InterPro" id="IPR017850">
    <property type="entry name" value="Alkaline_phosphatase_core_sf"/>
</dbReference>
<reference evidence="1" key="2">
    <citation type="journal article" date="2022" name="Hortic Res">
        <title>The genome of Dioscorea zingiberensis sheds light on the biosynthesis, origin and evolution of the medicinally important diosgenin saponins.</title>
        <authorList>
            <person name="Li Y."/>
            <person name="Tan C."/>
            <person name="Li Z."/>
            <person name="Guo J."/>
            <person name="Li S."/>
            <person name="Chen X."/>
            <person name="Wang C."/>
            <person name="Dai X."/>
            <person name="Yang H."/>
            <person name="Song W."/>
            <person name="Hou L."/>
            <person name="Xu J."/>
            <person name="Tong Z."/>
            <person name="Xu A."/>
            <person name="Yuan X."/>
            <person name="Wang W."/>
            <person name="Yang Q."/>
            <person name="Chen L."/>
            <person name="Sun Z."/>
            <person name="Wang K."/>
            <person name="Pan B."/>
            <person name="Chen J."/>
            <person name="Bao Y."/>
            <person name="Liu F."/>
            <person name="Qi X."/>
            <person name="Gang D.R."/>
            <person name="Wen J."/>
            <person name="Li J."/>
        </authorList>
    </citation>
    <scope>NUCLEOTIDE SEQUENCE</scope>
    <source>
        <strain evidence="1">Dzin_1.0</strain>
    </source>
</reference>
<name>A0A9D5D5D9_9LILI</name>
<evidence type="ECO:0000313" key="2">
    <source>
        <dbReference type="Proteomes" id="UP001085076"/>
    </source>
</evidence>
<dbReference type="PANTHER" id="PTHR10151:SF120">
    <property type="entry name" value="BIS(5'-ADENOSYL)-TRIPHOSPHATASE"/>
    <property type="match status" value="1"/>
</dbReference>
<dbReference type="CDD" id="cd16018">
    <property type="entry name" value="Enpp"/>
    <property type="match status" value="1"/>
</dbReference>
<organism evidence="1 2">
    <name type="scientific">Dioscorea zingiberensis</name>
    <dbReference type="NCBI Taxonomy" id="325984"/>
    <lineage>
        <taxon>Eukaryota</taxon>
        <taxon>Viridiplantae</taxon>
        <taxon>Streptophyta</taxon>
        <taxon>Embryophyta</taxon>
        <taxon>Tracheophyta</taxon>
        <taxon>Spermatophyta</taxon>
        <taxon>Magnoliopsida</taxon>
        <taxon>Liliopsida</taxon>
        <taxon>Dioscoreales</taxon>
        <taxon>Dioscoreaceae</taxon>
        <taxon>Dioscorea</taxon>
    </lineage>
</organism>
<dbReference type="EMBL" id="JAGGNH010000001">
    <property type="protein sequence ID" value="KAJ0985496.1"/>
    <property type="molecule type" value="Genomic_DNA"/>
</dbReference>
<sequence length="263" mass="29807">MEYCSHTILVVSPGSTSSSNGVSFTGRLHYNSPLRSSSLSFSAQDPLTSPSPYIHLLLLILSIRLPLLIILIYDTISCSSLPLRPPTTHRDPYLLRWLPLWLPIQVPHPKHPPPHLQWHRGRPGLVPVFPTLTFPNHYSIVTGLYPESHGIINNFFIDPISGDAFSKHRHGPRWWLGEPLWETVSNQGFKAAAYFWAGSEVSKGSWDCPPEFCPKYDSSVPFEKRVDDVLSYFDLPIDEILLFIALYFEEPDSKGHEFGPDHP</sequence>
<evidence type="ECO:0000313" key="1">
    <source>
        <dbReference type="EMBL" id="KAJ0985496.1"/>
    </source>
</evidence>
<dbReference type="OrthoDB" id="1704609at2759"/>
<dbReference type="GO" id="GO:0016787">
    <property type="term" value="F:hydrolase activity"/>
    <property type="evidence" value="ECO:0007669"/>
    <property type="project" value="UniProtKB-ARBA"/>
</dbReference>
<dbReference type="PANTHER" id="PTHR10151">
    <property type="entry name" value="ECTONUCLEOTIDE PYROPHOSPHATASE/PHOSPHODIESTERASE"/>
    <property type="match status" value="1"/>
</dbReference>
<dbReference type="AlphaFoldDB" id="A0A9D5D5D9"/>